<proteinExistence type="predicted"/>
<reference evidence="1 2" key="1">
    <citation type="journal article" date="2011" name="J. Bacteriol.">
        <title>Genome sequence of 'Pedosphaera parvula' Ellin514, an aerobic Verrucomicrobial isolate from pasture soil.</title>
        <authorList>
            <person name="Kant R."/>
            <person name="van Passel M.W."/>
            <person name="Sangwan P."/>
            <person name="Palva A."/>
            <person name="Lucas S."/>
            <person name="Copeland A."/>
            <person name="Lapidus A."/>
            <person name="Glavina Del Rio T."/>
            <person name="Dalin E."/>
            <person name="Tice H."/>
            <person name="Bruce D."/>
            <person name="Goodwin L."/>
            <person name="Pitluck S."/>
            <person name="Chertkov O."/>
            <person name="Larimer F.W."/>
            <person name="Land M.L."/>
            <person name="Hauser L."/>
            <person name="Brettin T.S."/>
            <person name="Detter J.C."/>
            <person name="Han S."/>
            <person name="de Vos W.M."/>
            <person name="Janssen P.H."/>
            <person name="Smidt H."/>
        </authorList>
    </citation>
    <scope>NUCLEOTIDE SEQUENCE [LARGE SCALE GENOMIC DNA]</scope>
    <source>
        <strain evidence="1 2">Ellin514</strain>
    </source>
</reference>
<dbReference type="AlphaFoldDB" id="B9X9Y3"/>
<name>B9X9Y3_PEDPL</name>
<evidence type="ECO:0000313" key="1">
    <source>
        <dbReference type="EMBL" id="EEF63324.1"/>
    </source>
</evidence>
<organism evidence="1 2">
    <name type="scientific">Pedosphaera parvula (strain Ellin514)</name>
    <dbReference type="NCBI Taxonomy" id="320771"/>
    <lineage>
        <taxon>Bacteria</taxon>
        <taxon>Pseudomonadati</taxon>
        <taxon>Verrucomicrobiota</taxon>
        <taxon>Pedosphaerae</taxon>
        <taxon>Pedosphaerales</taxon>
        <taxon>Pedosphaeraceae</taxon>
        <taxon>Pedosphaera</taxon>
    </lineage>
</organism>
<sequence>MDVGDKFYKLTLDDKTYLSAAIYSVYHRKQSSVNFVVLHDAYTGKNLGMYAPGYGLKLD</sequence>
<accession>B9X9Y3</accession>
<gene>
    <name evidence="1" type="ORF">Cflav_PD5959</name>
</gene>
<keyword evidence="2" id="KW-1185">Reference proteome</keyword>
<dbReference type="EMBL" id="ABOX02000001">
    <property type="protein sequence ID" value="EEF63324.1"/>
    <property type="molecule type" value="Genomic_DNA"/>
</dbReference>
<comment type="caution">
    <text evidence="1">The sequence shown here is derived from an EMBL/GenBank/DDBJ whole genome shotgun (WGS) entry which is preliminary data.</text>
</comment>
<protein>
    <submittedName>
        <fullName evidence="1">Uncharacterized protein</fullName>
    </submittedName>
</protein>
<dbReference type="STRING" id="320771.Cflav_PD5959"/>
<evidence type="ECO:0000313" key="2">
    <source>
        <dbReference type="Proteomes" id="UP000003688"/>
    </source>
</evidence>
<dbReference type="Proteomes" id="UP000003688">
    <property type="component" value="Unassembled WGS sequence"/>
</dbReference>